<feature type="binding site" evidence="2">
    <location>
        <begin position="63"/>
        <end position="66"/>
    </location>
    <ligand>
        <name>NADP(+)</name>
        <dbReference type="ChEBI" id="CHEBI:58349"/>
    </ligand>
</feature>
<evidence type="ECO:0000259" key="4">
    <source>
        <dbReference type="Pfam" id="PF14748"/>
    </source>
</evidence>
<feature type="binding site" evidence="2">
    <location>
        <position position="50"/>
    </location>
    <ligand>
        <name>NADPH</name>
        <dbReference type="ChEBI" id="CHEBI:57783"/>
    </ligand>
</feature>
<feature type="domain" description="Pyrroline-5-carboxylate reductase dimerisation" evidence="4">
    <location>
        <begin position="150"/>
        <end position="246"/>
    </location>
</feature>
<dbReference type="RefSeq" id="WP_093572625.1">
    <property type="nucleotide sequence ID" value="NZ_FOWC01000001.1"/>
</dbReference>
<dbReference type="Pfam" id="PF03807">
    <property type="entry name" value="F420_oxidored"/>
    <property type="match status" value="1"/>
</dbReference>
<dbReference type="EMBL" id="FOWC01000001">
    <property type="protein sequence ID" value="SFO37403.1"/>
    <property type="molecule type" value="Genomic_DNA"/>
</dbReference>
<keyword evidence="2" id="KW-0521">NADP</keyword>
<dbReference type="Gene3D" id="3.40.50.720">
    <property type="entry name" value="NAD(P)-binding Rossmann-like Domain"/>
    <property type="match status" value="1"/>
</dbReference>
<evidence type="ECO:0000313" key="5">
    <source>
        <dbReference type="EMBL" id="SFO37403.1"/>
    </source>
</evidence>
<dbReference type="AlphaFoldDB" id="A0A1I5GN58"/>
<dbReference type="STRING" id="112413.SAMN05421854_1011706"/>
<dbReference type="InterPro" id="IPR008927">
    <property type="entry name" value="6-PGluconate_DH-like_C_sf"/>
</dbReference>
<dbReference type="SUPFAM" id="SSF48179">
    <property type="entry name" value="6-phosphogluconate dehydrogenase C-terminal domain-like"/>
    <property type="match status" value="1"/>
</dbReference>
<comment type="similarity">
    <text evidence="1">Belongs to the pyrroline-5-carboxylate reductase family.</text>
</comment>
<dbReference type="GO" id="GO:0055129">
    <property type="term" value="P:L-proline biosynthetic process"/>
    <property type="evidence" value="ECO:0007669"/>
    <property type="project" value="TreeGrafter"/>
</dbReference>
<evidence type="ECO:0000256" key="1">
    <source>
        <dbReference type="ARBA" id="ARBA00005525"/>
    </source>
</evidence>
<proteinExistence type="inferred from homology"/>
<dbReference type="OrthoDB" id="4425838at2"/>
<evidence type="ECO:0000313" key="6">
    <source>
        <dbReference type="Proteomes" id="UP000199137"/>
    </source>
</evidence>
<evidence type="ECO:0000256" key="2">
    <source>
        <dbReference type="PIRSR" id="PIRSR000193-1"/>
    </source>
</evidence>
<name>A0A1I5GN58_9PSEU</name>
<dbReference type="GO" id="GO:0004735">
    <property type="term" value="F:pyrroline-5-carboxylate reductase activity"/>
    <property type="evidence" value="ECO:0007669"/>
    <property type="project" value="InterPro"/>
</dbReference>
<dbReference type="Gene3D" id="1.10.3730.10">
    <property type="entry name" value="ProC C-terminal domain-like"/>
    <property type="match status" value="1"/>
</dbReference>
<protein>
    <submittedName>
        <fullName evidence="5">Pyrroline-5-carboxylate reductase</fullName>
    </submittedName>
</protein>
<gene>
    <name evidence="5" type="ORF">SAMN05421854_1011706</name>
</gene>
<dbReference type="InterPro" id="IPR000304">
    <property type="entry name" value="Pyrroline-COOH_reductase"/>
</dbReference>
<dbReference type="PANTHER" id="PTHR11645">
    <property type="entry name" value="PYRROLINE-5-CARBOXYLATE REDUCTASE"/>
    <property type="match status" value="1"/>
</dbReference>
<dbReference type="Proteomes" id="UP000199137">
    <property type="component" value="Unassembled WGS sequence"/>
</dbReference>
<reference evidence="5 6" key="1">
    <citation type="submission" date="2016-10" db="EMBL/GenBank/DDBJ databases">
        <authorList>
            <person name="de Groot N.N."/>
        </authorList>
    </citation>
    <scope>NUCLEOTIDE SEQUENCE [LARGE SCALE GENOMIC DNA]</scope>
    <source>
        <strain evidence="5 6">DSM 44637</strain>
    </source>
</reference>
<accession>A0A1I5GN58</accession>
<dbReference type="SUPFAM" id="SSF51735">
    <property type="entry name" value="NAD(P)-binding Rossmann-fold domains"/>
    <property type="match status" value="1"/>
</dbReference>
<dbReference type="PANTHER" id="PTHR11645:SF13">
    <property type="entry name" value="PYRROLINE-5-CARBOXYLATE REDUCTASE CATALYTIC N-TERMINAL DOMAIN-CONTAINING PROTEIN"/>
    <property type="match status" value="1"/>
</dbReference>
<evidence type="ECO:0000259" key="3">
    <source>
        <dbReference type="Pfam" id="PF03807"/>
    </source>
</evidence>
<sequence length="255" mass="27072">MLGFVGAGELTAAIVTGLDGSLPVVLSPRSREISAGLAARYPDVRVCSSNQEVLDQAGTVVLAVRPPVLREVVDELTFRPEHVVLSAVAGVRVDQLREWVAPASRVVRSIPLPQAARRQSLTAMYPEDSVARELFERVGRVVVPRDEPSLEAFSAATSTFAAHLDYLATIVGWMVAQGVEAEVASAYVTHVFAQVGKSLAEGGPLAELTSRHLTPGGINEQLLTHLRAEGMPETVRQGLDAVLARLRGAVPGSGD</sequence>
<dbReference type="PIRSF" id="PIRSF000193">
    <property type="entry name" value="Pyrrol-5-carb_rd"/>
    <property type="match status" value="1"/>
</dbReference>
<dbReference type="InterPro" id="IPR028939">
    <property type="entry name" value="P5C_Rdtase_cat_N"/>
</dbReference>
<dbReference type="InterPro" id="IPR029036">
    <property type="entry name" value="P5CR_dimer"/>
</dbReference>
<organism evidence="5 6">
    <name type="scientific">Amycolatopsis rubida</name>
    <dbReference type="NCBI Taxonomy" id="112413"/>
    <lineage>
        <taxon>Bacteria</taxon>
        <taxon>Bacillati</taxon>
        <taxon>Actinomycetota</taxon>
        <taxon>Actinomycetes</taxon>
        <taxon>Pseudonocardiales</taxon>
        <taxon>Pseudonocardiaceae</taxon>
        <taxon>Amycolatopsis</taxon>
    </lineage>
</organism>
<feature type="domain" description="Pyrroline-5-carboxylate reductase catalytic N-terminal" evidence="3">
    <location>
        <begin position="2"/>
        <end position="90"/>
    </location>
</feature>
<dbReference type="Pfam" id="PF14748">
    <property type="entry name" value="P5CR_dimer"/>
    <property type="match status" value="1"/>
</dbReference>
<dbReference type="InterPro" id="IPR036291">
    <property type="entry name" value="NAD(P)-bd_dom_sf"/>
</dbReference>